<dbReference type="AlphaFoldDB" id="A0A7V1LK60"/>
<dbReference type="InterPro" id="IPR001789">
    <property type="entry name" value="Sig_transdc_resp-reg_receiver"/>
</dbReference>
<evidence type="ECO:0000256" key="2">
    <source>
        <dbReference type="ARBA" id="ARBA00023012"/>
    </source>
</evidence>
<feature type="modified residue" description="4-aspartylphosphate" evidence="6">
    <location>
        <position position="55"/>
    </location>
</feature>
<feature type="domain" description="Response regulatory" evidence="8">
    <location>
        <begin position="6"/>
        <end position="122"/>
    </location>
</feature>
<keyword evidence="2" id="KW-0902">Two-component regulatory system</keyword>
<dbReference type="GO" id="GO:0006355">
    <property type="term" value="P:regulation of DNA-templated transcription"/>
    <property type="evidence" value="ECO:0007669"/>
    <property type="project" value="TreeGrafter"/>
</dbReference>
<accession>A0A7V1LK60</accession>
<comment type="caution">
    <text evidence="9">The sequence shown here is derived from an EMBL/GenBank/DDBJ whole genome shotgun (WGS) entry which is preliminary data.</text>
</comment>
<dbReference type="GO" id="GO:0000156">
    <property type="term" value="F:phosphorelay response regulator activity"/>
    <property type="evidence" value="ECO:0007669"/>
    <property type="project" value="TreeGrafter"/>
</dbReference>
<feature type="coiled-coil region" evidence="7">
    <location>
        <begin position="131"/>
        <end position="158"/>
    </location>
</feature>
<protein>
    <submittedName>
        <fullName evidence="9">Response regulator</fullName>
    </submittedName>
</protein>
<keyword evidence="5" id="KW-0804">Transcription</keyword>
<keyword evidence="4" id="KW-0238">DNA-binding</keyword>
<dbReference type="PANTHER" id="PTHR48111">
    <property type="entry name" value="REGULATOR OF RPOS"/>
    <property type="match status" value="1"/>
</dbReference>
<dbReference type="InterPro" id="IPR011006">
    <property type="entry name" value="CheY-like_superfamily"/>
</dbReference>
<sequence>MSINKTILVVDDDFSLLEMINEGLTEQGYHVVASVNPEDALQRIKEVDIRFALIDYDLCVPEMNGIDLAKKIRFTQSDVIVLIMTGYQNIKYAVDAMRNYKFDYMIKPFRIDQVISSFERSLREYELLEENKMLYRKIVELETECERLKEAREEEHTMRTISQASKKLISNTNAADIYKRQQNF</sequence>
<keyword evidence="7" id="KW-0175">Coiled coil</keyword>
<dbReference type="GO" id="GO:0032993">
    <property type="term" value="C:protein-DNA complex"/>
    <property type="evidence" value="ECO:0007669"/>
    <property type="project" value="TreeGrafter"/>
</dbReference>
<keyword evidence="1 6" id="KW-0597">Phosphoprotein</keyword>
<proteinExistence type="predicted"/>
<dbReference type="InterPro" id="IPR039420">
    <property type="entry name" value="WalR-like"/>
</dbReference>
<organism evidence="9">
    <name type="scientific">Caldithrix abyssi</name>
    <dbReference type="NCBI Taxonomy" id="187145"/>
    <lineage>
        <taxon>Bacteria</taxon>
        <taxon>Pseudomonadati</taxon>
        <taxon>Calditrichota</taxon>
        <taxon>Calditrichia</taxon>
        <taxon>Calditrichales</taxon>
        <taxon>Calditrichaceae</taxon>
        <taxon>Caldithrix</taxon>
    </lineage>
</organism>
<dbReference type="GO" id="GO:0000976">
    <property type="term" value="F:transcription cis-regulatory region binding"/>
    <property type="evidence" value="ECO:0007669"/>
    <property type="project" value="TreeGrafter"/>
</dbReference>
<dbReference type="Proteomes" id="UP000886005">
    <property type="component" value="Unassembled WGS sequence"/>
</dbReference>
<evidence type="ECO:0000259" key="8">
    <source>
        <dbReference type="PROSITE" id="PS50110"/>
    </source>
</evidence>
<keyword evidence="3" id="KW-0805">Transcription regulation</keyword>
<dbReference type="SMART" id="SM00448">
    <property type="entry name" value="REC"/>
    <property type="match status" value="1"/>
</dbReference>
<evidence type="ECO:0000313" key="9">
    <source>
        <dbReference type="EMBL" id="HED09504.1"/>
    </source>
</evidence>
<dbReference type="PROSITE" id="PS50110">
    <property type="entry name" value="RESPONSE_REGULATORY"/>
    <property type="match status" value="1"/>
</dbReference>
<reference evidence="9" key="1">
    <citation type="journal article" date="2020" name="mSystems">
        <title>Genome- and Community-Level Interaction Insights into Carbon Utilization and Element Cycling Functions of Hydrothermarchaeota in Hydrothermal Sediment.</title>
        <authorList>
            <person name="Zhou Z."/>
            <person name="Liu Y."/>
            <person name="Xu W."/>
            <person name="Pan J."/>
            <person name="Luo Z.H."/>
            <person name="Li M."/>
        </authorList>
    </citation>
    <scope>NUCLEOTIDE SEQUENCE [LARGE SCALE GENOMIC DNA]</scope>
    <source>
        <strain evidence="9">HyVt-456</strain>
    </source>
</reference>
<dbReference type="Gene3D" id="3.40.50.2300">
    <property type="match status" value="1"/>
</dbReference>
<evidence type="ECO:0000256" key="1">
    <source>
        <dbReference type="ARBA" id="ARBA00022553"/>
    </source>
</evidence>
<evidence type="ECO:0000256" key="3">
    <source>
        <dbReference type="ARBA" id="ARBA00023015"/>
    </source>
</evidence>
<dbReference type="EMBL" id="DRLD01000066">
    <property type="protein sequence ID" value="HED09504.1"/>
    <property type="molecule type" value="Genomic_DNA"/>
</dbReference>
<dbReference type="GO" id="GO:0005829">
    <property type="term" value="C:cytosol"/>
    <property type="evidence" value="ECO:0007669"/>
    <property type="project" value="TreeGrafter"/>
</dbReference>
<evidence type="ECO:0000256" key="4">
    <source>
        <dbReference type="ARBA" id="ARBA00023125"/>
    </source>
</evidence>
<evidence type="ECO:0000256" key="6">
    <source>
        <dbReference type="PROSITE-ProRule" id="PRU00169"/>
    </source>
</evidence>
<dbReference type="Pfam" id="PF00072">
    <property type="entry name" value="Response_reg"/>
    <property type="match status" value="1"/>
</dbReference>
<evidence type="ECO:0000256" key="7">
    <source>
        <dbReference type="SAM" id="Coils"/>
    </source>
</evidence>
<dbReference type="PANTHER" id="PTHR48111:SF1">
    <property type="entry name" value="TWO-COMPONENT RESPONSE REGULATOR ORR33"/>
    <property type="match status" value="1"/>
</dbReference>
<gene>
    <name evidence="9" type="ORF">ENJ10_02350</name>
</gene>
<name>A0A7V1LK60_CALAY</name>
<evidence type="ECO:0000256" key="5">
    <source>
        <dbReference type="ARBA" id="ARBA00023163"/>
    </source>
</evidence>
<dbReference type="SUPFAM" id="SSF52172">
    <property type="entry name" value="CheY-like"/>
    <property type="match status" value="1"/>
</dbReference>